<dbReference type="GO" id="GO:0046872">
    <property type="term" value="F:metal ion binding"/>
    <property type="evidence" value="ECO:0007669"/>
    <property type="project" value="UniProtKB-KW"/>
</dbReference>
<keyword evidence="2 4" id="KW-0479">Metal-binding</keyword>
<dbReference type="SUPFAM" id="SSF46626">
    <property type="entry name" value="Cytochrome c"/>
    <property type="match status" value="1"/>
</dbReference>
<dbReference type="InterPro" id="IPR036909">
    <property type="entry name" value="Cyt_c-like_dom_sf"/>
</dbReference>
<dbReference type="Pfam" id="PF13442">
    <property type="entry name" value="Cytochrome_CBB3"/>
    <property type="match status" value="1"/>
</dbReference>
<proteinExistence type="predicted"/>
<feature type="transmembrane region" description="Helical" evidence="5">
    <location>
        <begin position="274"/>
        <end position="299"/>
    </location>
</feature>
<keyword evidence="5" id="KW-0472">Membrane</keyword>
<evidence type="ECO:0000313" key="8">
    <source>
        <dbReference type="EMBL" id="PKQ69056.1"/>
    </source>
</evidence>
<dbReference type="PANTHER" id="PTHR35008:SF8">
    <property type="entry name" value="ALCOHOL DEHYDROGENASE CYTOCHROME C SUBUNIT"/>
    <property type="match status" value="1"/>
</dbReference>
<dbReference type="Proteomes" id="UP000233618">
    <property type="component" value="Unassembled WGS sequence"/>
</dbReference>
<evidence type="ECO:0000259" key="7">
    <source>
        <dbReference type="PROSITE" id="PS51007"/>
    </source>
</evidence>
<dbReference type="PROSITE" id="PS51007">
    <property type="entry name" value="CYTC"/>
    <property type="match status" value="1"/>
</dbReference>
<dbReference type="Gene3D" id="1.10.760.10">
    <property type="entry name" value="Cytochrome c-like domain"/>
    <property type="match status" value="1"/>
</dbReference>
<sequence length="309" mass="34321">MQTMKNAIKIIASLFLLFVFTASVVNAQKWQAPVSSKKKQNPYEASTRNISSGKKIYNINCKSCHGDAAMGNMLPLQPVAPSDLGSQAFLIQTDGEIYYKVNKGNGAMPTFEKTLSDEDKWMVITYLRSFDQNKKESKKIAEVKNPEVTDVKLLLDINNENKRILANLTGVTAKGDRVALQGIELSVKVKRNFGYLDISGDDAYTNEKGEVSVQFPEDLPGDREGHVNLLAKVTDDAYYGEVIVDRIASLGIPTNPVNPLDERAMWGTRANAPIWIIFSYVGGVICIWGVIFLILFQLIQLPKLAKNKE</sequence>
<accession>A0A2N3IFG1</accession>
<dbReference type="InterPro" id="IPR009056">
    <property type="entry name" value="Cyt_c-like_dom"/>
</dbReference>
<evidence type="ECO:0000256" key="3">
    <source>
        <dbReference type="ARBA" id="ARBA00023004"/>
    </source>
</evidence>
<keyword evidence="9" id="KW-1185">Reference proteome</keyword>
<organism evidence="8 9">
    <name type="scientific">Labilibaculum manganireducens</name>
    <dbReference type="NCBI Taxonomy" id="1940525"/>
    <lineage>
        <taxon>Bacteria</taxon>
        <taxon>Pseudomonadati</taxon>
        <taxon>Bacteroidota</taxon>
        <taxon>Bacteroidia</taxon>
        <taxon>Marinilabiliales</taxon>
        <taxon>Marinifilaceae</taxon>
        <taxon>Labilibaculum</taxon>
    </lineage>
</organism>
<dbReference type="EMBL" id="MVDE01000002">
    <property type="protein sequence ID" value="PKQ69056.1"/>
    <property type="molecule type" value="Genomic_DNA"/>
</dbReference>
<evidence type="ECO:0000256" key="4">
    <source>
        <dbReference type="PROSITE-ProRule" id="PRU00433"/>
    </source>
</evidence>
<feature type="signal peptide" evidence="6">
    <location>
        <begin position="1"/>
        <end position="27"/>
    </location>
</feature>
<evidence type="ECO:0000256" key="6">
    <source>
        <dbReference type="SAM" id="SignalP"/>
    </source>
</evidence>
<keyword evidence="5" id="KW-1133">Transmembrane helix</keyword>
<keyword evidence="3 4" id="KW-0408">Iron</keyword>
<evidence type="ECO:0000313" key="9">
    <source>
        <dbReference type="Proteomes" id="UP000233618"/>
    </source>
</evidence>
<dbReference type="AlphaFoldDB" id="A0A2N3IFG1"/>
<feature type="chain" id="PRO_5014729715" description="Cytochrome c domain-containing protein" evidence="6">
    <location>
        <begin position="28"/>
        <end position="309"/>
    </location>
</feature>
<keyword evidence="1 4" id="KW-0349">Heme</keyword>
<evidence type="ECO:0000256" key="2">
    <source>
        <dbReference type="ARBA" id="ARBA00022723"/>
    </source>
</evidence>
<dbReference type="GO" id="GO:0009055">
    <property type="term" value="F:electron transfer activity"/>
    <property type="evidence" value="ECO:0007669"/>
    <property type="project" value="InterPro"/>
</dbReference>
<gene>
    <name evidence="8" type="ORF">BZG01_01770</name>
</gene>
<evidence type="ECO:0000256" key="1">
    <source>
        <dbReference type="ARBA" id="ARBA00022617"/>
    </source>
</evidence>
<dbReference type="GO" id="GO:0020037">
    <property type="term" value="F:heme binding"/>
    <property type="evidence" value="ECO:0007669"/>
    <property type="project" value="InterPro"/>
</dbReference>
<feature type="domain" description="Cytochrome c" evidence="7">
    <location>
        <begin position="48"/>
        <end position="131"/>
    </location>
</feature>
<keyword evidence="5" id="KW-0812">Transmembrane</keyword>
<protein>
    <recommendedName>
        <fullName evidence="7">Cytochrome c domain-containing protein</fullName>
    </recommendedName>
</protein>
<dbReference type="PANTHER" id="PTHR35008">
    <property type="entry name" value="BLL4482 PROTEIN-RELATED"/>
    <property type="match status" value="1"/>
</dbReference>
<reference evidence="8 9" key="1">
    <citation type="journal article" date="2017" name="Front. Microbiol.">
        <title>Labilibaculum manganireducens gen. nov., sp. nov. and Labilibaculum filiforme sp. nov., Novel Bacteroidetes Isolated from Subsurface Sediments of the Baltic Sea.</title>
        <authorList>
            <person name="Vandieken V."/>
            <person name="Marshall I.P."/>
            <person name="Niemann H."/>
            <person name="Engelen B."/>
            <person name="Cypionka H."/>
        </authorList>
    </citation>
    <scope>NUCLEOTIDE SEQUENCE [LARGE SCALE GENOMIC DNA]</scope>
    <source>
        <strain evidence="8 9">59.10-2M</strain>
    </source>
</reference>
<keyword evidence="6" id="KW-0732">Signal</keyword>
<name>A0A2N3IFG1_9BACT</name>
<evidence type="ECO:0000256" key="5">
    <source>
        <dbReference type="SAM" id="Phobius"/>
    </source>
</evidence>
<dbReference type="InterPro" id="IPR051459">
    <property type="entry name" value="Cytochrome_c-type_DH"/>
</dbReference>
<comment type="caution">
    <text evidence="8">The sequence shown here is derived from an EMBL/GenBank/DDBJ whole genome shotgun (WGS) entry which is preliminary data.</text>
</comment>